<dbReference type="GO" id="GO:0042803">
    <property type="term" value="F:protein homodimerization activity"/>
    <property type="evidence" value="ECO:0007669"/>
    <property type="project" value="TreeGrafter"/>
</dbReference>
<keyword evidence="3" id="KW-0813">Transport</keyword>
<dbReference type="PANTHER" id="PTHR13149:SF0">
    <property type="entry name" value="VACUOLAR PROTEIN-SORTING-ASSOCIATED PROTEIN 25"/>
    <property type="match status" value="1"/>
</dbReference>
<dbReference type="InterPro" id="IPR014041">
    <property type="entry name" value="ESCRT-II_cplx_Vps25-sub_N"/>
</dbReference>
<evidence type="ECO:0000313" key="7">
    <source>
        <dbReference type="Proteomes" id="UP001154078"/>
    </source>
</evidence>
<sequence>MSEIDIEWPWQYSFPPFFTLQPHPETRSKQVAAWKSLILDYCKKNKVCIVDIREADQLPLFNNSAINRKLESGVIVSILGELQKTGNAAAVDKSKNRWEIYWHTLEEWGSIIHDYVTSNGLTNSVMTLFELNQGESQEEFHGLHTDVLIKALKTLEEQRKCELILSDEDQGVKFF</sequence>
<dbReference type="FunFam" id="1.10.10.10:FF:000141">
    <property type="entry name" value="vacuolar protein-sorting-associated protein 25"/>
    <property type="match status" value="1"/>
</dbReference>
<dbReference type="FunFam" id="1.10.10.570:FF:000002">
    <property type="entry name" value="Vacuolar protein sorting-associated protein 25"/>
    <property type="match status" value="1"/>
</dbReference>
<gene>
    <name evidence="6" type="ORF">MELIAE_LOCUS4099</name>
</gene>
<evidence type="ECO:0000256" key="3">
    <source>
        <dbReference type="ARBA" id="ARBA00022448"/>
    </source>
</evidence>
<dbReference type="InterPro" id="IPR036390">
    <property type="entry name" value="WH_DNA-bd_sf"/>
</dbReference>
<dbReference type="GO" id="GO:0043328">
    <property type="term" value="P:protein transport to vacuole involved in ubiquitin-dependent protein catabolic process via the multivesicular body sorting pathway"/>
    <property type="evidence" value="ECO:0007669"/>
    <property type="project" value="TreeGrafter"/>
</dbReference>
<dbReference type="Gene3D" id="1.10.10.10">
    <property type="entry name" value="Winged helix-like DNA-binding domain superfamily/Winged helix DNA-binding domain"/>
    <property type="match status" value="1"/>
</dbReference>
<evidence type="ECO:0000256" key="5">
    <source>
        <dbReference type="ARBA" id="ARBA00030094"/>
    </source>
</evidence>
<proteinExistence type="inferred from homology"/>
<dbReference type="InterPro" id="IPR036388">
    <property type="entry name" value="WH-like_DNA-bd_sf"/>
</dbReference>
<keyword evidence="7" id="KW-1185">Reference proteome</keyword>
<dbReference type="InterPro" id="IPR008570">
    <property type="entry name" value="ESCRT-II_cplx_Vps25-sub"/>
</dbReference>
<reference evidence="6" key="1">
    <citation type="submission" date="2021-12" db="EMBL/GenBank/DDBJ databases">
        <authorList>
            <person name="King R."/>
        </authorList>
    </citation>
    <scope>NUCLEOTIDE SEQUENCE</scope>
</reference>
<dbReference type="Proteomes" id="UP001154078">
    <property type="component" value="Chromosome 2"/>
</dbReference>
<dbReference type="Pfam" id="PF05871">
    <property type="entry name" value="ESCRT-II"/>
    <property type="match status" value="1"/>
</dbReference>
<dbReference type="SUPFAM" id="SSF46785">
    <property type="entry name" value="Winged helix' DNA-binding domain"/>
    <property type="match status" value="2"/>
</dbReference>
<dbReference type="GO" id="GO:0005198">
    <property type="term" value="F:structural molecule activity"/>
    <property type="evidence" value="ECO:0007669"/>
    <property type="project" value="TreeGrafter"/>
</dbReference>
<organism evidence="6 7">
    <name type="scientific">Brassicogethes aeneus</name>
    <name type="common">Rape pollen beetle</name>
    <name type="synonym">Meligethes aeneus</name>
    <dbReference type="NCBI Taxonomy" id="1431903"/>
    <lineage>
        <taxon>Eukaryota</taxon>
        <taxon>Metazoa</taxon>
        <taxon>Ecdysozoa</taxon>
        <taxon>Arthropoda</taxon>
        <taxon>Hexapoda</taxon>
        <taxon>Insecta</taxon>
        <taxon>Pterygota</taxon>
        <taxon>Neoptera</taxon>
        <taxon>Endopterygota</taxon>
        <taxon>Coleoptera</taxon>
        <taxon>Polyphaga</taxon>
        <taxon>Cucujiformia</taxon>
        <taxon>Nitidulidae</taxon>
        <taxon>Meligethinae</taxon>
        <taxon>Brassicogethes</taxon>
    </lineage>
</organism>
<evidence type="ECO:0000256" key="2">
    <source>
        <dbReference type="ARBA" id="ARBA00017934"/>
    </source>
</evidence>
<accession>A0A9P0AYU3</accession>
<dbReference type="GO" id="GO:0016236">
    <property type="term" value="P:macroautophagy"/>
    <property type="evidence" value="ECO:0007669"/>
    <property type="project" value="UniProtKB-ARBA"/>
</dbReference>
<dbReference type="GO" id="GO:0000814">
    <property type="term" value="C:ESCRT II complex"/>
    <property type="evidence" value="ECO:0007669"/>
    <property type="project" value="InterPro"/>
</dbReference>
<dbReference type="AlphaFoldDB" id="A0A9P0AYU3"/>
<keyword evidence="4" id="KW-0653">Protein transport</keyword>
<evidence type="ECO:0000313" key="6">
    <source>
        <dbReference type="EMBL" id="CAH0551507.1"/>
    </source>
</evidence>
<protein>
    <recommendedName>
        <fullName evidence="2">Vacuolar protein-sorting-associated protein 25</fullName>
    </recommendedName>
    <alternativeName>
        <fullName evidence="5">ESCRT-II complex subunit VPS25</fullName>
    </alternativeName>
</protein>
<comment type="similarity">
    <text evidence="1">Belongs to the VPS25 family.</text>
</comment>
<evidence type="ECO:0000256" key="4">
    <source>
        <dbReference type="ARBA" id="ARBA00022927"/>
    </source>
</evidence>
<name>A0A9P0AYU3_BRAAE</name>
<evidence type="ECO:0000256" key="1">
    <source>
        <dbReference type="ARBA" id="ARBA00009674"/>
    </source>
</evidence>
<dbReference type="Gene3D" id="1.10.10.570">
    <property type="entry name" value="Winged helix' DNA-binding domain. Chain C. Domain 1"/>
    <property type="match status" value="1"/>
</dbReference>
<dbReference type="EMBL" id="OV121133">
    <property type="protein sequence ID" value="CAH0551507.1"/>
    <property type="molecule type" value="Genomic_DNA"/>
</dbReference>
<dbReference type="PANTHER" id="PTHR13149">
    <property type="entry name" value="VACUOLAR PROTEIN SORTING-ASSOCIATED PROTEIN VPS25"/>
    <property type="match status" value="1"/>
</dbReference>
<dbReference type="OrthoDB" id="245150at2759"/>